<evidence type="ECO:0000313" key="4">
    <source>
        <dbReference type="EMBL" id="SJK83751.1"/>
    </source>
</evidence>
<keyword evidence="7" id="KW-1185">Reference proteome</keyword>
<dbReference type="Proteomes" id="UP001322512">
    <property type="component" value="Chromosome"/>
</dbReference>
<dbReference type="Proteomes" id="UP000008707">
    <property type="component" value="Chromosome"/>
</dbReference>
<dbReference type="CDD" id="cd04301">
    <property type="entry name" value="NAT_SF"/>
    <property type="match status" value="1"/>
</dbReference>
<dbReference type="PANTHER" id="PTHR10545:SF29">
    <property type="entry name" value="GH14572P-RELATED"/>
    <property type="match status" value="1"/>
</dbReference>
<dbReference type="RefSeq" id="WP_157953390.1">
    <property type="nucleotide sequence ID" value="NC_014532.2"/>
</dbReference>
<dbReference type="SUPFAM" id="SSF55729">
    <property type="entry name" value="Acyl-CoA N-acyltransferases (Nat)"/>
    <property type="match status" value="1"/>
</dbReference>
<evidence type="ECO:0000256" key="2">
    <source>
        <dbReference type="ARBA" id="ARBA00023315"/>
    </source>
</evidence>
<reference evidence="6" key="3">
    <citation type="journal article" date="2011" name="Environ. Microbiol.">
        <title>A blueprint of ectoine metabolism from the genome of the industrial producer Halomonas elongata DSM 2581(T).</title>
        <authorList>
            <person name="Schwibbert K."/>
            <person name="Marin-Sanguino A."/>
            <person name="Bagyan I."/>
            <person name="Heidrich G."/>
            <person name="Lentzen G."/>
            <person name="Seitz H."/>
            <person name="Rampp M."/>
            <person name="Schuster S.C."/>
            <person name="Klenk H.P."/>
            <person name="Pfeiffer F."/>
            <person name="Oesterhelt D."/>
            <person name="Kunte H.J."/>
        </authorList>
    </citation>
    <scope>NUCLEOTIDE SEQUENCE [LARGE SCALE GENOMIC DNA]</scope>
    <source>
        <strain evidence="6">ATCC 33173 / DSM 2581 / NBRC 15536 / NCIMB 2198 / 1H9</strain>
    </source>
</reference>
<evidence type="ECO:0000313" key="6">
    <source>
        <dbReference type="Proteomes" id="UP000008707"/>
    </source>
</evidence>
<evidence type="ECO:0000313" key="7">
    <source>
        <dbReference type="Proteomes" id="UP001322512"/>
    </source>
</evidence>
<proteinExistence type="predicted"/>
<dbReference type="PANTHER" id="PTHR10545">
    <property type="entry name" value="DIAMINE N-ACETYLTRANSFERASE"/>
    <property type="match status" value="1"/>
</dbReference>
<reference evidence="5 7" key="4">
    <citation type="submission" date="2023-11" db="EMBL/GenBank/DDBJ databases">
        <title>MicrobeMod: A computational toolkit for identifying prokaryotic methylation and restriction-modification with nanopore sequencing.</title>
        <authorList>
            <person name="Crits-Christoph A."/>
            <person name="Kang S.C."/>
            <person name="Lee H."/>
            <person name="Ostrov N."/>
        </authorList>
    </citation>
    <scope>NUCLEOTIDE SEQUENCE [LARGE SCALE GENOMIC DNA]</scope>
    <source>
        <strain evidence="5 7">ATCC 33173</strain>
    </source>
</reference>
<dbReference type="EC" id="2.3.1.-" evidence="4"/>
<dbReference type="EMBL" id="CP139472">
    <property type="protein sequence ID" value="WPU47755.1"/>
    <property type="molecule type" value="Genomic_DNA"/>
</dbReference>
<keyword evidence="1 4" id="KW-0808">Transferase</keyword>
<protein>
    <submittedName>
        <fullName evidence="5">GNAT family N-acetyltransferase</fullName>
    </submittedName>
    <submittedName>
        <fullName evidence="4">GNAT family acetyltransferase</fullName>
        <ecNumber evidence="4">2.3.1.-</ecNumber>
    </submittedName>
</protein>
<reference evidence="4" key="2">
    <citation type="submission" date="2010-05" db="EMBL/GenBank/DDBJ databases">
        <title>Revision and reannotation of the Halomonas elongata DSM 2581(T) genome.</title>
        <authorList>
            <person name="Pfeiffer F."/>
            <person name="Bagyan I."/>
            <person name="Alfaro-Espinoza G."/>
            <person name="Zamora-Lagos M.A."/>
            <person name="Habermann B."/>
            <person name="Oesterhelt D."/>
            <person name="Kunte H.J."/>
        </authorList>
    </citation>
    <scope>NUCLEOTIDE SEQUENCE</scope>
    <source>
        <strain evidence="4">Type strain: DSM 2581</strain>
    </source>
</reference>
<dbReference type="OrthoDB" id="9805924at2"/>
<name>A0A1R4A475_HALED</name>
<reference evidence="4" key="1">
    <citation type="journal article" date="2010" name="Environ. Microbiol.">
        <title>A blueprint of ectoine metabolism from the genome of the industrial producer Halomonas elongata DSM 2581(T).</title>
        <authorList>
            <person name="Schwibbert K."/>
            <person name="Marin-Sanguino A."/>
            <person name="Bagyan I."/>
            <person name="Heidrich G."/>
            <person name="Lentzen G."/>
            <person name="Seitz H."/>
            <person name="Rampp M."/>
            <person name="Schuster S.C."/>
            <person name="Klenk H.P."/>
            <person name="Pfeiffer F."/>
            <person name="Oesterhelt D."/>
            <person name="Kunte H.J."/>
        </authorList>
    </citation>
    <scope>NUCLEOTIDE SEQUENCE</scope>
    <source>
        <strain evidence="4">Type strain: DSM 2581</strain>
    </source>
</reference>
<evidence type="ECO:0000256" key="1">
    <source>
        <dbReference type="ARBA" id="ARBA00022679"/>
    </source>
</evidence>
<dbReference type="Gene3D" id="3.40.630.30">
    <property type="match status" value="1"/>
</dbReference>
<dbReference type="GeneID" id="91009012"/>
<evidence type="ECO:0000259" key="3">
    <source>
        <dbReference type="PROSITE" id="PS51186"/>
    </source>
</evidence>
<dbReference type="InterPro" id="IPR051016">
    <property type="entry name" value="Diverse_Substrate_AcTransf"/>
</dbReference>
<accession>A0A1R4A475</accession>
<sequence>MNSGCVSHEILIRPFERDDVPMVLGLMHELAVFERYSEKFRVRESDIVEHGLGDSPCFGVFVAEIDGGVAGIAVYYIVPWTYDLKPVLVLKELFVSKGFRGLGVGGRLLAKLDSYALEVGASRIVWKVLKDNVAAKRFYEKAGGKKDSVWELWGLEISSTERNMDEDSNW</sequence>
<dbReference type="GO" id="GO:0008080">
    <property type="term" value="F:N-acetyltransferase activity"/>
    <property type="evidence" value="ECO:0007669"/>
    <property type="project" value="TreeGrafter"/>
</dbReference>
<dbReference type="Pfam" id="PF00583">
    <property type="entry name" value="Acetyltransf_1"/>
    <property type="match status" value="1"/>
</dbReference>
<organism evidence="4 6">
    <name type="scientific">Halomonas elongata (strain ATCC 33173 / DSM 2581 / NBRC 15536 / NCIMB 2198 / 1H9)</name>
    <dbReference type="NCBI Taxonomy" id="768066"/>
    <lineage>
        <taxon>Bacteria</taxon>
        <taxon>Pseudomonadati</taxon>
        <taxon>Pseudomonadota</taxon>
        <taxon>Gammaproteobacteria</taxon>
        <taxon>Oceanospirillales</taxon>
        <taxon>Halomonadaceae</taxon>
        <taxon>Halomonas</taxon>
    </lineage>
</organism>
<keyword evidence="2 4" id="KW-0012">Acyltransferase</keyword>
<feature type="domain" description="N-acetyltransferase" evidence="3">
    <location>
        <begin position="10"/>
        <end position="167"/>
    </location>
</feature>
<dbReference type="InterPro" id="IPR000182">
    <property type="entry name" value="GNAT_dom"/>
</dbReference>
<dbReference type="KEGG" id="hel:HELO_1772C"/>
<gene>
    <name evidence="4" type="ORF">HELO_1772C</name>
    <name evidence="5" type="ORF">SR933_02375</name>
</gene>
<dbReference type="EMBL" id="FN869568">
    <property type="protein sequence ID" value="SJK83751.1"/>
    <property type="molecule type" value="Genomic_DNA"/>
</dbReference>
<dbReference type="AlphaFoldDB" id="A0A1R4A475"/>
<evidence type="ECO:0000313" key="5">
    <source>
        <dbReference type="EMBL" id="WPU47755.1"/>
    </source>
</evidence>
<dbReference type="InterPro" id="IPR016181">
    <property type="entry name" value="Acyl_CoA_acyltransferase"/>
</dbReference>
<dbReference type="PROSITE" id="PS51186">
    <property type="entry name" value="GNAT"/>
    <property type="match status" value="1"/>
</dbReference>